<proteinExistence type="predicted"/>
<sequence>MNNNHGNKKVFCYIRVNDPSKLSTKENLQSLSSLLTNFLIQYKINSFNGKRNSCKHRIEEYLYKVK</sequence>
<name>A0A5J4JI94_9BACI</name>
<keyword evidence="2" id="KW-1185">Reference proteome</keyword>
<accession>A0A5J4JI94</accession>
<reference evidence="1 2" key="1">
    <citation type="submission" date="2019-09" db="EMBL/GenBank/DDBJ databases">
        <title>Draft genome sequence of Bacillus sp. JC-7.</title>
        <authorList>
            <person name="Tanaka N."/>
            <person name="Shiwa Y."/>
            <person name="Fujita N."/>
            <person name="Tanasupawat S."/>
        </authorList>
    </citation>
    <scope>NUCLEOTIDE SEQUENCE [LARGE SCALE GENOMIC DNA]</scope>
    <source>
        <strain evidence="1 2">JC-7</strain>
    </source>
</reference>
<dbReference type="Proteomes" id="UP000391919">
    <property type="component" value="Unassembled WGS sequence"/>
</dbReference>
<protein>
    <submittedName>
        <fullName evidence="1">Uncharacterized protein</fullName>
    </submittedName>
</protein>
<comment type="caution">
    <text evidence="1">The sequence shown here is derived from an EMBL/GenBank/DDBJ whole genome shotgun (WGS) entry which is preliminary data.</text>
</comment>
<evidence type="ECO:0000313" key="2">
    <source>
        <dbReference type="Proteomes" id="UP000391919"/>
    </source>
</evidence>
<dbReference type="EMBL" id="BKZQ01000032">
    <property type="protein sequence ID" value="GER70999.1"/>
    <property type="molecule type" value="Genomic_DNA"/>
</dbReference>
<evidence type="ECO:0000313" key="1">
    <source>
        <dbReference type="EMBL" id="GER70999.1"/>
    </source>
</evidence>
<organism evidence="1 2">
    <name type="scientific">Weizmannia acidilactici</name>
    <dbReference type="NCBI Taxonomy" id="2607726"/>
    <lineage>
        <taxon>Bacteria</taxon>
        <taxon>Bacillati</taxon>
        <taxon>Bacillota</taxon>
        <taxon>Bacilli</taxon>
        <taxon>Bacillales</taxon>
        <taxon>Bacillaceae</taxon>
        <taxon>Heyndrickxia</taxon>
    </lineage>
</organism>
<dbReference type="AlphaFoldDB" id="A0A5J4JI94"/>
<gene>
    <name evidence="1" type="ORF">BpJC7_23020</name>
</gene>